<feature type="transmembrane region" description="Helical" evidence="2">
    <location>
        <begin position="193"/>
        <end position="215"/>
    </location>
</feature>
<dbReference type="PANTHER" id="PTHR22911:SF137">
    <property type="entry name" value="SOLUTE CARRIER FAMILY 35 MEMBER G2-RELATED"/>
    <property type="match status" value="1"/>
</dbReference>
<dbReference type="EMBL" id="JAFBIT010000002">
    <property type="protein sequence ID" value="MCF2652303.1"/>
    <property type="molecule type" value="Genomic_DNA"/>
</dbReference>
<feature type="domain" description="EamA" evidence="3">
    <location>
        <begin position="164"/>
        <end position="298"/>
    </location>
</feature>
<protein>
    <submittedName>
        <fullName evidence="4">EamA family transporter</fullName>
    </submittedName>
</protein>
<dbReference type="InterPro" id="IPR000620">
    <property type="entry name" value="EamA_dom"/>
</dbReference>
<keyword evidence="5" id="KW-1185">Reference proteome</keyword>
<dbReference type="SUPFAM" id="SSF103481">
    <property type="entry name" value="Multidrug resistance efflux transporter EmrE"/>
    <property type="match status" value="2"/>
</dbReference>
<dbReference type="Proteomes" id="UP001299220">
    <property type="component" value="Unassembled WGS sequence"/>
</dbReference>
<feature type="transmembrane region" description="Helical" evidence="2">
    <location>
        <begin position="227"/>
        <end position="247"/>
    </location>
</feature>
<feature type="transmembrane region" description="Helical" evidence="2">
    <location>
        <begin position="60"/>
        <end position="82"/>
    </location>
</feature>
<evidence type="ECO:0000259" key="3">
    <source>
        <dbReference type="Pfam" id="PF00892"/>
    </source>
</evidence>
<feature type="domain" description="EamA" evidence="3">
    <location>
        <begin position="2"/>
        <end position="135"/>
    </location>
</feature>
<proteinExistence type="inferred from homology"/>
<gene>
    <name evidence="4" type="ORF">JQM67_06790</name>
</gene>
<keyword evidence="2" id="KW-0472">Membrane</keyword>
<keyword evidence="2" id="KW-1133">Transmembrane helix</keyword>
<keyword evidence="2" id="KW-0812">Transmembrane</keyword>
<evidence type="ECO:0000256" key="2">
    <source>
        <dbReference type="SAM" id="Phobius"/>
    </source>
</evidence>
<feature type="transmembrane region" description="Helical" evidence="2">
    <location>
        <begin position="31"/>
        <end position="54"/>
    </location>
</feature>
<feature type="transmembrane region" description="Helical" evidence="2">
    <location>
        <begin position="119"/>
        <end position="136"/>
    </location>
</feature>
<feature type="transmembrane region" description="Helical" evidence="2">
    <location>
        <begin position="163"/>
        <end position="181"/>
    </location>
</feature>
<accession>A0ABS9CMB6</accession>
<sequence length="299" mass="32236">MWVLEAFLSAFFAGVTAILAKTGIKNVDSHLATALRTIIVTLFAWLMVWITGAFADLPNVTGTTLLFLVLSGLTTGASWLCYFKAISIGDVVKIAPVDKSSTILTMLLAFLFLGEPITWLKGVCIVLIGAGTYMMIHTKKANSPIPEGASPQKAEKSFFKRNAWFIYAALSAVFAALTTILGKIGVQDISSNLGTAIRCIVVLLLAWVIVFSQGTHRSIRTIDRRSIVFLVLSGIATGLSWLCYYSALKNGNASVVAPIDKLSILVTVLFSRIFLKEKLTPLALGGLFVMTVGTLLLLV</sequence>
<dbReference type="RefSeq" id="WP_235323363.1">
    <property type="nucleotide sequence ID" value="NZ_JAFBIT010000002.1"/>
</dbReference>
<evidence type="ECO:0000256" key="1">
    <source>
        <dbReference type="ARBA" id="ARBA00007362"/>
    </source>
</evidence>
<dbReference type="PANTHER" id="PTHR22911">
    <property type="entry name" value="ACYL-MALONYL CONDENSING ENZYME-RELATED"/>
    <property type="match status" value="1"/>
</dbReference>
<feature type="transmembrane region" description="Helical" evidence="2">
    <location>
        <begin position="6"/>
        <end position="24"/>
    </location>
</feature>
<comment type="caution">
    <text evidence="4">The sequence shown here is derived from an EMBL/GenBank/DDBJ whole genome shotgun (WGS) entry which is preliminary data.</text>
</comment>
<reference evidence="4 5" key="1">
    <citation type="submission" date="2020-12" db="EMBL/GenBank/DDBJ databases">
        <title>Whole genome sequences of gut porcine anaerobes.</title>
        <authorList>
            <person name="Kubasova T."/>
            <person name="Jahodarova E."/>
            <person name="Rychlik I."/>
        </authorList>
    </citation>
    <scope>NUCLEOTIDE SEQUENCE [LARGE SCALE GENOMIC DNA]</scope>
    <source>
        <strain evidence="4 5">An867</strain>
    </source>
</reference>
<comment type="similarity">
    <text evidence="1">Belongs to the EamA transporter family.</text>
</comment>
<organism evidence="4 5">
    <name type="scientific">Anaeromassilibacillus senegalensis</name>
    <dbReference type="NCBI Taxonomy" id="1673717"/>
    <lineage>
        <taxon>Bacteria</taxon>
        <taxon>Bacillati</taxon>
        <taxon>Bacillota</taxon>
        <taxon>Clostridia</taxon>
        <taxon>Eubacteriales</taxon>
        <taxon>Acutalibacteraceae</taxon>
        <taxon>Anaeromassilibacillus</taxon>
    </lineage>
</organism>
<name>A0ABS9CMB6_9FIRM</name>
<evidence type="ECO:0000313" key="5">
    <source>
        <dbReference type="Proteomes" id="UP001299220"/>
    </source>
</evidence>
<dbReference type="Gene3D" id="1.10.3730.20">
    <property type="match status" value="2"/>
</dbReference>
<feature type="transmembrane region" description="Helical" evidence="2">
    <location>
        <begin position="282"/>
        <end position="298"/>
    </location>
</feature>
<evidence type="ECO:0000313" key="4">
    <source>
        <dbReference type="EMBL" id="MCF2652303.1"/>
    </source>
</evidence>
<dbReference type="InterPro" id="IPR037185">
    <property type="entry name" value="EmrE-like"/>
</dbReference>
<dbReference type="Pfam" id="PF00892">
    <property type="entry name" value="EamA"/>
    <property type="match status" value="2"/>
</dbReference>